<dbReference type="EMBL" id="JAHHIF010000027">
    <property type="protein sequence ID" value="MBW4546576.1"/>
    <property type="molecule type" value="Genomic_DNA"/>
</dbReference>
<evidence type="ECO:0000313" key="2">
    <source>
        <dbReference type="Proteomes" id="UP000753908"/>
    </source>
</evidence>
<evidence type="ECO:0000313" key="1">
    <source>
        <dbReference type="EMBL" id="MBW4546576.1"/>
    </source>
</evidence>
<reference evidence="1" key="2">
    <citation type="journal article" date="2022" name="Microbiol. Resour. Announc.">
        <title>Metagenome Sequencing to Explore Phylogenomics of Terrestrial Cyanobacteria.</title>
        <authorList>
            <person name="Ward R.D."/>
            <person name="Stajich J.E."/>
            <person name="Johansen J.R."/>
            <person name="Huntemann M."/>
            <person name="Clum A."/>
            <person name="Foster B."/>
            <person name="Foster B."/>
            <person name="Roux S."/>
            <person name="Palaniappan K."/>
            <person name="Varghese N."/>
            <person name="Mukherjee S."/>
            <person name="Reddy T.B.K."/>
            <person name="Daum C."/>
            <person name="Copeland A."/>
            <person name="Chen I.A."/>
            <person name="Ivanova N.N."/>
            <person name="Kyrpides N.C."/>
            <person name="Shapiro N."/>
            <person name="Eloe-Fadrosh E.A."/>
            <person name="Pietrasiak N."/>
        </authorList>
    </citation>
    <scope>NUCLEOTIDE SEQUENCE</scope>
    <source>
        <strain evidence="1">CPER-KK1</strain>
    </source>
</reference>
<dbReference type="AlphaFoldDB" id="A0A951PMY1"/>
<proteinExistence type="predicted"/>
<dbReference type="Proteomes" id="UP000753908">
    <property type="component" value="Unassembled WGS sequence"/>
</dbReference>
<comment type="caution">
    <text evidence="1">The sequence shown here is derived from an EMBL/GenBank/DDBJ whole genome shotgun (WGS) entry which is preliminary data.</text>
</comment>
<reference evidence="1" key="1">
    <citation type="submission" date="2021-05" db="EMBL/GenBank/DDBJ databases">
        <authorList>
            <person name="Pietrasiak N."/>
            <person name="Ward R."/>
            <person name="Stajich J.E."/>
            <person name="Kurbessoian T."/>
        </authorList>
    </citation>
    <scope>NUCLEOTIDE SEQUENCE</scope>
    <source>
        <strain evidence="1">CPER-KK1</strain>
    </source>
</reference>
<gene>
    <name evidence="1" type="ORF">KME25_19340</name>
</gene>
<protein>
    <submittedName>
        <fullName evidence="1">Uncharacterized protein</fullName>
    </submittedName>
</protein>
<accession>A0A951PMY1</accession>
<name>A0A951PMY1_9CYAN</name>
<sequence>MNEQEIIEQFPELMPYLPQIVDGKIEVSVTRRQSKEFAHNVRELCRRAFDLGLQGIRVKALGIDTGASVYPKEE</sequence>
<organism evidence="1 2">
    <name type="scientific">Symplocastrum torsivum CPER-KK1</name>
    <dbReference type="NCBI Taxonomy" id="450513"/>
    <lineage>
        <taxon>Bacteria</taxon>
        <taxon>Bacillati</taxon>
        <taxon>Cyanobacteriota</taxon>
        <taxon>Cyanophyceae</taxon>
        <taxon>Oscillatoriophycideae</taxon>
        <taxon>Oscillatoriales</taxon>
        <taxon>Microcoleaceae</taxon>
        <taxon>Symplocastrum</taxon>
    </lineage>
</organism>